<gene>
    <name evidence="2" type="ORF">EZS27_018748</name>
</gene>
<sequence>MSATNDTKKLIPIRPICEMLGLDYSSQVQKIKEDADLSSTMVISTIVAADGKEYE</sequence>
<dbReference type="InterPro" id="IPR018875">
    <property type="entry name" value="Antirepressor_Ant_N"/>
</dbReference>
<feature type="non-terminal residue" evidence="2">
    <location>
        <position position="55"/>
    </location>
</feature>
<accession>A0A5J4RI09</accession>
<proteinExistence type="predicted"/>
<organism evidence="2">
    <name type="scientific">termite gut metagenome</name>
    <dbReference type="NCBI Taxonomy" id="433724"/>
    <lineage>
        <taxon>unclassified sequences</taxon>
        <taxon>metagenomes</taxon>
        <taxon>organismal metagenomes</taxon>
    </lineage>
</organism>
<feature type="domain" description="Antirepressor protein ant N-terminal" evidence="1">
    <location>
        <begin position="3"/>
        <end position="55"/>
    </location>
</feature>
<name>A0A5J4RI09_9ZZZZ</name>
<evidence type="ECO:0000313" key="2">
    <source>
        <dbReference type="EMBL" id="KAA6332790.1"/>
    </source>
</evidence>
<dbReference type="EMBL" id="SNRY01001195">
    <property type="protein sequence ID" value="KAA6332790.1"/>
    <property type="molecule type" value="Genomic_DNA"/>
</dbReference>
<evidence type="ECO:0000259" key="1">
    <source>
        <dbReference type="Pfam" id="PF10547"/>
    </source>
</evidence>
<reference evidence="2" key="1">
    <citation type="submission" date="2019-03" db="EMBL/GenBank/DDBJ databases">
        <title>Single cell metagenomics reveals metabolic interactions within the superorganism composed of flagellate Streblomastix strix and complex community of Bacteroidetes bacteria on its surface.</title>
        <authorList>
            <person name="Treitli S.C."/>
            <person name="Kolisko M."/>
            <person name="Husnik F."/>
            <person name="Keeling P."/>
            <person name="Hampl V."/>
        </authorList>
    </citation>
    <scope>NUCLEOTIDE SEQUENCE</scope>
    <source>
        <strain evidence="2">STM</strain>
    </source>
</reference>
<comment type="caution">
    <text evidence="2">The sequence shown here is derived from an EMBL/GenBank/DDBJ whole genome shotgun (WGS) entry which is preliminary data.</text>
</comment>
<protein>
    <recommendedName>
        <fullName evidence="1">Antirepressor protein ant N-terminal domain-containing protein</fullName>
    </recommendedName>
</protein>
<dbReference type="Pfam" id="PF10547">
    <property type="entry name" value="P22_AR_N"/>
    <property type="match status" value="1"/>
</dbReference>
<dbReference type="AlphaFoldDB" id="A0A5J4RI09"/>